<organism evidence="11 12">
    <name type="scientific">Roseicitreum antarcticum</name>
    <dbReference type="NCBI Taxonomy" id="564137"/>
    <lineage>
        <taxon>Bacteria</taxon>
        <taxon>Pseudomonadati</taxon>
        <taxon>Pseudomonadota</taxon>
        <taxon>Alphaproteobacteria</taxon>
        <taxon>Rhodobacterales</taxon>
        <taxon>Paracoccaceae</taxon>
        <taxon>Roseicitreum</taxon>
    </lineage>
</organism>
<keyword evidence="7 11" id="KW-0067">ATP-binding</keyword>
<dbReference type="Gene3D" id="3.40.50.300">
    <property type="entry name" value="P-loop containing nucleotide triphosphate hydrolases"/>
    <property type="match status" value="2"/>
</dbReference>
<dbReference type="SUPFAM" id="SSF52540">
    <property type="entry name" value="P-loop containing nucleoside triphosphate hydrolases"/>
    <property type="match status" value="2"/>
</dbReference>
<evidence type="ECO:0000256" key="6">
    <source>
        <dbReference type="ARBA" id="ARBA00022741"/>
    </source>
</evidence>
<keyword evidence="12" id="KW-1185">Reference proteome</keyword>
<evidence type="ECO:0000313" key="11">
    <source>
        <dbReference type="EMBL" id="SDW45099.1"/>
    </source>
</evidence>
<dbReference type="InterPro" id="IPR050388">
    <property type="entry name" value="ABC_Ni/Peptide_Import"/>
</dbReference>
<gene>
    <name evidence="11" type="ORF">SAMN04488238_102107</name>
</gene>
<evidence type="ECO:0000256" key="9">
    <source>
        <dbReference type="ARBA" id="ARBA00023136"/>
    </source>
</evidence>
<dbReference type="InterPro" id="IPR003593">
    <property type="entry name" value="AAA+_ATPase"/>
</dbReference>
<evidence type="ECO:0000256" key="1">
    <source>
        <dbReference type="ARBA" id="ARBA00004417"/>
    </source>
</evidence>
<evidence type="ECO:0000256" key="7">
    <source>
        <dbReference type="ARBA" id="ARBA00022840"/>
    </source>
</evidence>
<dbReference type="PANTHER" id="PTHR43297:SF14">
    <property type="entry name" value="ATPASE AAA-TYPE CORE DOMAIN-CONTAINING PROTEIN"/>
    <property type="match status" value="1"/>
</dbReference>
<dbReference type="GO" id="GO:0055085">
    <property type="term" value="P:transmembrane transport"/>
    <property type="evidence" value="ECO:0007669"/>
    <property type="project" value="UniProtKB-ARBA"/>
</dbReference>
<dbReference type="PROSITE" id="PS00211">
    <property type="entry name" value="ABC_TRANSPORTER_1"/>
    <property type="match status" value="2"/>
</dbReference>
<evidence type="ECO:0000256" key="2">
    <source>
        <dbReference type="ARBA" id="ARBA00005417"/>
    </source>
</evidence>
<keyword evidence="9" id="KW-0472">Membrane</keyword>
<dbReference type="RefSeq" id="WP_092885600.1">
    <property type="nucleotide sequence ID" value="NZ_CP061498.1"/>
</dbReference>
<dbReference type="InterPro" id="IPR013563">
    <property type="entry name" value="Oligopep_ABC_C"/>
</dbReference>
<dbReference type="InterPro" id="IPR003439">
    <property type="entry name" value="ABC_transporter-like_ATP-bd"/>
</dbReference>
<evidence type="ECO:0000256" key="8">
    <source>
        <dbReference type="ARBA" id="ARBA00022967"/>
    </source>
</evidence>
<feature type="domain" description="ABC transporter" evidence="10">
    <location>
        <begin position="282"/>
        <end position="529"/>
    </location>
</feature>
<comment type="similarity">
    <text evidence="2">Belongs to the ABC transporter superfamily.</text>
</comment>
<dbReference type="InterPro" id="IPR027417">
    <property type="entry name" value="P-loop_NTPase"/>
</dbReference>
<dbReference type="NCBIfam" id="NF007739">
    <property type="entry name" value="PRK10419.1"/>
    <property type="match status" value="2"/>
</dbReference>
<reference evidence="11 12" key="1">
    <citation type="submission" date="2016-10" db="EMBL/GenBank/DDBJ databases">
        <authorList>
            <person name="de Groot N.N."/>
        </authorList>
    </citation>
    <scope>NUCLEOTIDE SEQUENCE [LARGE SCALE GENOMIC DNA]</scope>
    <source>
        <strain evidence="11 12">CGMCC 1.8894</strain>
    </source>
</reference>
<dbReference type="NCBIfam" id="NF008453">
    <property type="entry name" value="PRK11308.1"/>
    <property type="match status" value="2"/>
</dbReference>
<dbReference type="AlphaFoldDB" id="A0A1H2TPB5"/>
<keyword evidence="3" id="KW-0813">Transport</keyword>
<dbReference type="FunFam" id="3.40.50.300:FF:000016">
    <property type="entry name" value="Oligopeptide ABC transporter ATP-binding component"/>
    <property type="match status" value="1"/>
</dbReference>
<evidence type="ECO:0000256" key="5">
    <source>
        <dbReference type="ARBA" id="ARBA00022519"/>
    </source>
</evidence>
<name>A0A1H2TPB5_9RHOB</name>
<dbReference type="GO" id="GO:0005886">
    <property type="term" value="C:plasma membrane"/>
    <property type="evidence" value="ECO:0007669"/>
    <property type="project" value="UniProtKB-SubCell"/>
</dbReference>
<dbReference type="GO" id="GO:0015833">
    <property type="term" value="P:peptide transport"/>
    <property type="evidence" value="ECO:0007669"/>
    <property type="project" value="InterPro"/>
</dbReference>
<dbReference type="PANTHER" id="PTHR43297">
    <property type="entry name" value="OLIGOPEPTIDE TRANSPORT ATP-BINDING PROTEIN APPD"/>
    <property type="match status" value="1"/>
</dbReference>
<dbReference type="GO" id="GO:0016887">
    <property type="term" value="F:ATP hydrolysis activity"/>
    <property type="evidence" value="ECO:0007669"/>
    <property type="project" value="InterPro"/>
</dbReference>
<dbReference type="Pfam" id="PF00005">
    <property type="entry name" value="ABC_tran"/>
    <property type="match status" value="2"/>
</dbReference>
<dbReference type="EMBL" id="FNOM01000002">
    <property type="protein sequence ID" value="SDW45099.1"/>
    <property type="molecule type" value="Genomic_DNA"/>
</dbReference>
<evidence type="ECO:0000259" key="10">
    <source>
        <dbReference type="PROSITE" id="PS50893"/>
    </source>
</evidence>
<sequence>MKGTEHPVLGLRDLSIALPLGSDREFAVQNLSLTVRSGECVCLVGESGSGKSITGQAIIGMIPPALTRKSGKVELCGAALNLDDPKAMQKLRGRDIGMIFQEPSASLDPIMQVGAQITEVLAVHGMSGRAQRQARLMQLLHDVQLSDPARIARSYPHELSGGQAQRIVIAMALAHDPKLIIADEPTTALDVTTQAEILELLRNLQKAKGSGLLFITHDLGVVADIADHVLVMQEGRVVEEGSRSGFFARPTHPYSQKLLAAMPRRRADDSAPDMATDPPVVLEARNITLTYRKPAGLFRHTAVEAVRDVSLHLRRGQTHGIVGESGSGKSSLVRCLLHLERFESGTVCIGGQDTAQWGRTLPRSLRQRIQIVLQDPYTALDPRQRVGDTIAEAAQIHGASAPDARARAAELLETVGLTPAAYARYPHEFSGGQRQRICIARALAPKPEILIADEAVSALDVSIQAQILALFRDLQVRLGFAILFVTHDLRVASAICDDVTVMREGSVVEQGPMHQIFDAPKAAYTRRLLDAMPDKQNFAASGMQPAAPQPQHIEGA</sequence>
<evidence type="ECO:0000256" key="4">
    <source>
        <dbReference type="ARBA" id="ARBA00022475"/>
    </source>
</evidence>
<dbReference type="STRING" id="564137.SAMN04488238_102107"/>
<keyword evidence="8" id="KW-1278">Translocase</keyword>
<keyword evidence="5" id="KW-0997">Cell inner membrane</keyword>
<proteinExistence type="inferred from homology"/>
<keyword evidence="4" id="KW-1003">Cell membrane</keyword>
<accession>A0A1H2TPB5</accession>
<keyword evidence="6" id="KW-0547">Nucleotide-binding</keyword>
<dbReference type="OrthoDB" id="9802264at2"/>
<comment type="subcellular location">
    <subcellularLocation>
        <location evidence="1">Cell inner membrane</location>
        <topology evidence="1">Peripheral membrane protein</topology>
    </subcellularLocation>
</comment>
<feature type="domain" description="ABC transporter" evidence="10">
    <location>
        <begin position="9"/>
        <end position="259"/>
    </location>
</feature>
<dbReference type="PROSITE" id="PS50893">
    <property type="entry name" value="ABC_TRANSPORTER_2"/>
    <property type="match status" value="2"/>
</dbReference>
<dbReference type="CDD" id="cd03257">
    <property type="entry name" value="ABC_NikE_OppD_transporters"/>
    <property type="match status" value="2"/>
</dbReference>
<dbReference type="SMART" id="SM00382">
    <property type="entry name" value="AAA"/>
    <property type="match status" value="2"/>
</dbReference>
<evidence type="ECO:0000313" key="12">
    <source>
        <dbReference type="Proteomes" id="UP000198539"/>
    </source>
</evidence>
<dbReference type="InterPro" id="IPR017871">
    <property type="entry name" value="ABC_transporter-like_CS"/>
</dbReference>
<protein>
    <submittedName>
        <fullName evidence="11">Peptide/nickel transport system ATP-binding protein</fullName>
    </submittedName>
</protein>
<dbReference type="Pfam" id="PF08352">
    <property type="entry name" value="oligo_HPY"/>
    <property type="match status" value="2"/>
</dbReference>
<dbReference type="Proteomes" id="UP000198539">
    <property type="component" value="Unassembled WGS sequence"/>
</dbReference>
<dbReference type="GO" id="GO:0005524">
    <property type="term" value="F:ATP binding"/>
    <property type="evidence" value="ECO:0007669"/>
    <property type="project" value="UniProtKB-KW"/>
</dbReference>
<evidence type="ECO:0000256" key="3">
    <source>
        <dbReference type="ARBA" id="ARBA00022448"/>
    </source>
</evidence>